<protein>
    <submittedName>
        <fullName evidence="3">Multidrug resistance-associated protein 9</fullName>
    </submittedName>
</protein>
<feature type="region of interest" description="Disordered" evidence="1">
    <location>
        <begin position="17"/>
        <end position="36"/>
    </location>
</feature>
<gene>
    <name evidence="3" type="ORF">Prudu_016767</name>
</gene>
<feature type="domain" description="Reverse transcriptase Ty1/copia-type" evidence="2">
    <location>
        <begin position="123"/>
        <end position="180"/>
    </location>
</feature>
<dbReference type="EMBL" id="AP019302">
    <property type="protein sequence ID" value="BBH05397.1"/>
    <property type="molecule type" value="Genomic_DNA"/>
</dbReference>
<dbReference type="InterPro" id="IPR043502">
    <property type="entry name" value="DNA/RNA_pol_sf"/>
</dbReference>
<evidence type="ECO:0000256" key="1">
    <source>
        <dbReference type="SAM" id="MobiDB-lite"/>
    </source>
</evidence>
<dbReference type="PANTHER" id="PTHR11439:SF502">
    <property type="entry name" value="SECRETED RXLR EFFECTOR PROTEIN 161-LIKE"/>
    <property type="match status" value="1"/>
</dbReference>
<sequence length="572" mass="64985">MAKDVYFDEEVSWKWENPSNADMGIPMPDGNQGTTETEQRVLDEQPQFLDTQMQMEEEIAPQGEEMLDETQRLDHTPHKWRSINDIMAQCNMCIVEPDSFEEADLDESWRCAMEAELEMIEKNNTWKLVDRPSNKPVIGVKWVYKVKLNLDGTVQKNKARLVAKGYSQKPGIDYNETFAPSAFLNGILKEEVYVEQPQGYVQESKETKVYRLNKALYGLKQAPRAWYDEIDAYFNTAGFKKSLSEATLYIKTSDTLGIIIVSLYVDDIIYTGSCPKMLEEFKQDMMQHYEMTDLGLLHHFLGMGVEQTDKHIFIHQKKYAMKILEKFGMRDCKSVAIPLVVNEKLCREDGSEAADESEFRQIVGSLLYLTATRPDVMFASSLLARFMHNPSKKHMGTAKRVLRYIQGTLDFGIEFAKGKTATLIGYCDSDWAGSEDDMRSTSGYAFTLGSAPPELLFTAAVFGPPPPHPATTWGGTGPKRTVPSSSFHPDQSQPTERLVLAGKCKNPIEFNPKFKELDLPPPASISGDQDRTIVSDPTVRSKPNLRDECPIRYRTHRNFRIGVWRSWSRGPV</sequence>
<dbReference type="Pfam" id="PF07727">
    <property type="entry name" value="RVT_2"/>
    <property type="match status" value="2"/>
</dbReference>
<evidence type="ECO:0000313" key="3">
    <source>
        <dbReference type="EMBL" id="BBH05397.1"/>
    </source>
</evidence>
<feature type="region of interest" description="Disordered" evidence="1">
    <location>
        <begin position="470"/>
        <end position="494"/>
    </location>
</feature>
<proteinExistence type="predicted"/>
<dbReference type="AlphaFoldDB" id="A0A4Y1RNE3"/>
<organism evidence="3">
    <name type="scientific">Prunus dulcis</name>
    <name type="common">Almond</name>
    <name type="synonym">Amygdalus dulcis</name>
    <dbReference type="NCBI Taxonomy" id="3755"/>
    <lineage>
        <taxon>Eukaryota</taxon>
        <taxon>Viridiplantae</taxon>
        <taxon>Streptophyta</taxon>
        <taxon>Embryophyta</taxon>
        <taxon>Tracheophyta</taxon>
        <taxon>Spermatophyta</taxon>
        <taxon>Magnoliopsida</taxon>
        <taxon>eudicotyledons</taxon>
        <taxon>Gunneridae</taxon>
        <taxon>Pentapetalae</taxon>
        <taxon>rosids</taxon>
        <taxon>fabids</taxon>
        <taxon>Rosales</taxon>
        <taxon>Rosaceae</taxon>
        <taxon>Amygdaloideae</taxon>
        <taxon>Amygdaleae</taxon>
        <taxon>Prunus</taxon>
    </lineage>
</organism>
<feature type="domain" description="Reverse transcriptase Ty1/copia-type" evidence="2">
    <location>
        <begin position="181"/>
        <end position="340"/>
    </location>
</feature>
<dbReference type="PANTHER" id="PTHR11439">
    <property type="entry name" value="GAG-POL-RELATED RETROTRANSPOSON"/>
    <property type="match status" value="1"/>
</dbReference>
<reference evidence="3" key="1">
    <citation type="journal article" date="2019" name="Science">
        <title>Mutation of a bHLH transcription factor allowed almond domestication.</title>
        <authorList>
            <person name="Sanchez-Perez R."/>
            <person name="Pavan S."/>
            <person name="Mazzeo R."/>
            <person name="Moldovan C."/>
            <person name="Aiese Cigliano R."/>
            <person name="Del Cueto J."/>
            <person name="Ricciardi F."/>
            <person name="Lotti C."/>
            <person name="Ricciardi L."/>
            <person name="Dicenta F."/>
            <person name="Lopez-Marques R.L."/>
            <person name="Lindberg Moller B."/>
        </authorList>
    </citation>
    <scope>NUCLEOTIDE SEQUENCE</scope>
</reference>
<name>A0A4Y1RNE3_PRUDU</name>
<accession>A0A4Y1RNE3</accession>
<dbReference type="InterPro" id="IPR013103">
    <property type="entry name" value="RVT_2"/>
</dbReference>
<dbReference type="SUPFAM" id="SSF56672">
    <property type="entry name" value="DNA/RNA polymerases"/>
    <property type="match status" value="1"/>
</dbReference>
<evidence type="ECO:0000259" key="2">
    <source>
        <dbReference type="Pfam" id="PF07727"/>
    </source>
</evidence>
<feature type="compositionally biased region" description="Polar residues" evidence="1">
    <location>
        <begin position="482"/>
        <end position="494"/>
    </location>
</feature>